<feature type="signal peptide" evidence="2">
    <location>
        <begin position="1"/>
        <end position="24"/>
    </location>
</feature>
<dbReference type="Proteomes" id="UP000447833">
    <property type="component" value="Unassembled WGS sequence"/>
</dbReference>
<reference evidence="3 4" key="1">
    <citation type="submission" date="2019-11" db="EMBL/GenBank/DDBJ databases">
        <title>Genome sequences of 17 halophilic strains isolated from different environments.</title>
        <authorList>
            <person name="Furrow R.E."/>
        </authorList>
    </citation>
    <scope>NUCLEOTIDE SEQUENCE [LARGE SCALE GENOMIC DNA]</scope>
    <source>
        <strain evidence="3 4">22506_14_FS</strain>
    </source>
</reference>
<evidence type="ECO:0000313" key="3">
    <source>
        <dbReference type="EMBL" id="MYL62554.1"/>
    </source>
</evidence>
<name>A0A845ERW0_9BACL</name>
<feature type="chain" id="PRO_5032704160" description="DUF3450 domain-containing protein" evidence="2">
    <location>
        <begin position="25"/>
        <end position="160"/>
    </location>
</feature>
<evidence type="ECO:0000256" key="1">
    <source>
        <dbReference type="SAM" id="Coils"/>
    </source>
</evidence>
<organism evidence="3 4">
    <name type="scientific">Guptibacillus hwajinpoensis</name>
    <dbReference type="NCBI Taxonomy" id="208199"/>
    <lineage>
        <taxon>Bacteria</taxon>
        <taxon>Bacillati</taxon>
        <taxon>Bacillota</taxon>
        <taxon>Bacilli</taxon>
        <taxon>Bacillales</taxon>
        <taxon>Guptibacillaceae</taxon>
        <taxon>Guptibacillus</taxon>
    </lineage>
</organism>
<evidence type="ECO:0000313" key="4">
    <source>
        <dbReference type="Proteomes" id="UP000447833"/>
    </source>
</evidence>
<sequence length="160" mass="17707">MKKFIVALFSVVALCMFMGTGVFAAENDNTEILQKIEETNVAIEQEIQAAQAKGDKLLSALSLETAKLDAKLETARQNGASETDIAKLEKEVKTKKAELTAKYNKDLDKLIGDLIDKTNKMTADMIEEAAKEGIQAECSWVYVQIADRWVWVDPIKIIGP</sequence>
<gene>
    <name evidence="3" type="ORF">GLW07_04185</name>
</gene>
<dbReference type="AlphaFoldDB" id="A0A845ERW0"/>
<evidence type="ECO:0008006" key="5">
    <source>
        <dbReference type="Google" id="ProtNLM"/>
    </source>
</evidence>
<protein>
    <recommendedName>
        <fullName evidence="5">DUF3450 domain-containing protein</fullName>
    </recommendedName>
</protein>
<evidence type="ECO:0000256" key="2">
    <source>
        <dbReference type="SAM" id="SignalP"/>
    </source>
</evidence>
<keyword evidence="1" id="KW-0175">Coiled coil</keyword>
<dbReference type="EMBL" id="WMEY01000001">
    <property type="protein sequence ID" value="MYL62554.1"/>
    <property type="molecule type" value="Genomic_DNA"/>
</dbReference>
<feature type="coiled-coil region" evidence="1">
    <location>
        <begin position="33"/>
        <end position="105"/>
    </location>
</feature>
<proteinExistence type="predicted"/>
<keyword evidence="2" id="KW-0732">Signal</keyword>
<dbReference type="RefSeq" id="WP_160918358.1">
    <property type="nucleotide sequence ID" value="NZ_WMEY01000001.1"/>
</dbReference>
<accession>A0A845ERW0</accession>
<comment type="caution">
    <text evidence="3">The sequence shown here is derived from an EMBL/GenBank/DDBJ whole genome shotgun (WGS) entry which is preliminary data.</text>
</comment>